<protein>
    <submittedName>
        <fullName evidence="2">Uncharacterized protein</fullName>
    </submittedName>
</protein>
<comment type="caution">
    <text evidence="2">The sequence shown here is derived from an EMBL/GenBank/DDBJ whole genome shotgun (WGS) entry which is preliminary data.</text>
</comment>
<evidence type="ECO:0000313" key="2">
    <source>
        <dbReference type="EMBL" id="KAK3761242.1"/>
    </source>
</evidence>
<evidence type="ECO:0000256" key="1">
    <source>
        <dbReference type="SAM" id="MobiDB-lite"/>
    </source>
</evidence>
<accession>A0AAE0Z1W8</accession>
<gene>
    <name evidence="2" type="ORF">RRG08_022642</name>
</gene>
<reference evidence="2" key="1">
    <citation type="journal article" date="2023" name="G3 (Bethesda)">
        <title>A reference genome for the long-term kleptoplast-retaining sea slug Elysia crispata morphotype clarki.</title>
        <authorList>
            <person name="Eastman K.E."/>
            <person name="Pendleton A.L."/>
            <person name="Shaikh M.A."/>
            <person name="Suttiyut T."/>
            <person name="Ogas R."/>
            <person name="Tomko P."/>
            <person name="Gavelis G."/>
            <person name="Widhalm J.R."/>
            <person name="Wisecaver J.H."/>
        </authorList>
    </citation>
    <scope>NUCLEOTIDE SEQUENCE</scope>
    <source>
        <strain evidence="2">ECLA1</strain>
    </source>
</reference>
<sequence>MQHLSDIAETTPAGRPVRKRDVRNVCTANDSNRKAADSAEAMRKEREGDGFHGLATLIPMLLSWQQQAECSTTLTNAGVRTVCVGSLHQI</sequence>
<keyword evidence="3" id="KW-1185">Reference proteome</keyword>
<name>A0AAE0Z1W8_9GAST</name>
<proteinExistence type="predicted"/>
<organism evidence="2 3">
    <name type="scientific">Elysia crispata</name>
    <name type="common">lettuce slug</name>
    <dbReference type="NCBI Taxonomy" id="231223"/>
    <lineage>
        <taxon>Eukaryota</taxon>
        <taxon>Metazoa</taxon>
        <taxon>Spiralia</taxon>
        <taxon>Lophotrochozoa</taxon>
        <taxon>Mollusca</taxon>
        <taxon>Gastropoda</taxon>
        <taxon>Heterobranchia</taxon>
        <taxon>Euthyneura</taxon>
        <taxon>Panpulmonata</taxon>
        <taxon>Sacoglossa</taxon>
        <taxon>Placobranchoidea</taxon>
        <taxon>Plakobranchidae</taxon>
        <taxon>Elysia</taxon>
    </lineage>
</organism>
<feature type="region of interest" description="Disordered" evidence="1">
    <location>
        <begin position="1"/>
        <end position="23"/>
    </location>
</feature>
<evidence type="ECO:0000313" key="3">
    <source>
        <dbReference type="Proteomes" id="UP001283361"/>
    </source>
</evidence>
<dbReference type="AlphaFoldDB" id="A0AAE0Z1W8"/>
<dbReference type="EMBL" id="JAWDGP010004927">
    <property type="protein sequence ID" value="KAK3761242.1"/>
    <property type="molecule type" value="Genomic_DNA"/>
</dbReference>
<dbReference type="Proteomes" id="UP001283361">
    <property type="component" value="Unassembled WGS sequence"/>
</dbReference>